<reference evidence="1 2" key="1">
    <citation type="submission" date="2020-03" db="EMBL/GenBank/DDBJ databases">
        <authorList>
            <consortium name="Genoscope - CEA"/>
            <person name="William W."/>
        </authorList>
    </citation>
    <scope>NUCLEOTIDE SEQUENCE [LARGE SCALE GENOMIC DNA]</scope>
    <source>
        <strain evidence="2">DSM 16959</strain>
    </source>
</reference>
<dbReference type="AlphaFoldDB" id="A0A6S6XYQ6"/>
<evidence type="ECO:0000313" key="2">
    <source>
        <dbReference type="Proteomes" id="UP000515733"/>
    </source>
</evidence>
<dbReference type="EMBL" id="LR778301">
    <property type="protein sequence ID" value="CAB1370178.1"/>
    <property type="molecule type" value="Genomic_DNA"/>
</dbReference>
<protein>
    <submittedName>
        <fullName evidence="1">Uncharacterized protein</fullName>
    </submittedName>
</protein>
<dbReference type="Proteomes" id="UP000515733">
    <property type="component" value="Chromosome"/>
</dbReference>
<name>A0A6S6XYQ6_9PROT</name>
<organism evidence="1 2">
    <name type="scientific">Denitratisoma oestradiolicum</name>
    <dbReference type="NCBI Taxonomy" id="311182"/>
    <lineage>
        <taxon>Bacteria</taxon>
        <taxon>Pseudomonadati</taxon>
        <taxon>Pseudomonadota</taxon>
        <taxon>Betaproteobacteria</taxon>
        <taxon>Nitrosomonadales</taxon>
        <taxon>Sterolibacteriaceae</taxon>
        <taxon>Denitratisoma</taxon>
    </lineage>
</organism>
<evidence type="ECO:0000313" key="1">
    <source>
        <dbReference type="EMBL" id="CAB1370178.1"/>
    </source>
</evidence>
<sequence length="59" mass="6458">MAGASVILRWEAEVLVDSALASGCMRPEADAQPQTAKRSFGFVIRGWGMMPFASHLRSY</sequence>
<proteinExistence type="predicted"/>
<keyword evidence="2" id="KW-1185">Reference proteome</keyword>
<accession>A0A6S6XYQ6</accession>
<dbReference type="KEGG" id="doe:DENOEST_3024"/>
<gene>
    <name evidence="1" type="ORF">DENOEST_3024</name>
</gene>